<keyword evidence="10" id="KW-1185">Reference proteome</keyword>
<organism evidence="9 10">
    <name type="scientific">Blautia liquoris</name>
    <dbReference type="NCBI Taxonomy" id="2779518"/>
    <lineage>
        <taxon>Bacteria</taxon>
        <taxon>Bacillati</taxon>
        <taxon>Bacillota</taxon>
        <taxon>Clostridia</taxon>
        <taxon>Lachnospirales</taxon>
        <taxon>Lachnospiraceae</taxon>
        <taxon>Blautia</taxon>
    </lineage>
</organism>
<reference evidence="9 10" key="1">
    <citation type="submission" date="2020-10" db="EMBL/GenBank/DDBJ databases">
        <title>Blautia liquoris sp.nov., isolated from the mud in a fermentation cellar used for the production of Chinese strong-flavoured liquor.</title>
        <authorList>
            <person name="Lu L."/>
        </authorList>
    </citation>
    <scope>NUCLEOTIDE SEQUENCE [LARGE SCALE GENOMIC DNA]</scope>
    <source>
        <strain evidence="9 10">LZLJ-3</strain>
    </source>
</reference>
<dbReference type="PANTHER" id="PTHR22926:SF3">
    <property type="entry name" value="UNDECAPRENYL-PHOSPHATE ALPHA-N-ACETYLGLUCOSAMINYL 1-PHOSPHATE TRANSFERASE"/>
    <property type="match status" value="1"/>
</dbReference>
<evidence type="ECO:0000256" key="1">
    <source>
        <dbReference type="ARBA" id="ARBA00004651"/>
    </source>
</evidence>
<protein>
    <submittedName>
        <fullName evidence="9">Phospho-N-acetylmuramoyl-pentapeptide-transferase</fullName>
    </submittedName>
</protein>
<dbReference type="GO" id="GO:0071555">
    <property type="term" value="P:cell wall organization"/>
    <property type="evidence" value="ECO:0007669"/>
    <property type="project" value="TreeGrafter"/>
</dbReference>
<evidence type="ECO:0000256" key="5">
    <source>
        <dbReference type="ARBA" id="ARBA00022989"/>
    </source>
</evidence>
<keyword evidence="6 8" id="KW-0472">Membrane</keyword>
<dbReference type="InterPro" id="IPR018480">
    <property type="entry name" value="PNAcMuramoyl-5peptid_Trfase_CS"/>
</dbReference>
<dbReference type="PROSITE" id="PS01348">
    <property type="entry name" value="MRAY_2"/>
    <property type="match status" value="1"/>
</dbReference>
<dbReference type="PANTHER" id="PTHR22926">
    <property type="entry name" value="PHOSPHO-N-ACETYLMURAMOYL-PENTAPEPTIDE-TRANSFERASE"/>
    <property type="match status" value="1"/>
</dbReference>
<dbReference type="Proteomes" id="UP000593601">
    <property type="component" value="Chromosome"/>
</dbReference>
<keyword evidence="5 8" id="KW-1133">Transmembrane helix</keyword>
<feature type="transmembrane region" description="Helical" evidence="8">
    <location>
        <begin position="172"/>
        <end position="190"/>
    </location>
</feature>
<feature type="binding site" evidence="7">
    <location>
        <position position="164"/>
    </location>
    <ligand>
        <name>Mg(2+)</name>
        <dbReference type="ChEBI" id="CHEBI:18420"/>
    </ligand>
</feature>
<feature type="transmembrane region" description="Helical" evidence="8">
    <location>
        <begin position="110"/>
        <end position="128"/>
    </location>
</feature>
<feature type="transmembrane region" description="Helical" evidence="8">
    <location>
        <begin position="134"/>
        <end position="160"/>
    </location>
</feature>
<dbReference type="KEGG" id="bliq:INP51_06690"/>
<feature type="binding site" evidence="7">
    <location>
        <position position="225"/>
    </location>
    <ligand>
        <name>Mg(2+)</name>
        <dbReference type="ChEBI" id="CHEBI:18420"/>
    </ligand>
</feature>
<evidence type="ECO:0000256" key="8">
    <source>
        <dbReference type="SAM" id="Phobius"/>
    </source>
</evidence>
<feature type="transmembrane region" description="Helical" evidence="8">
    <location>
        <begin position="246"/>
        <end position="268"/>
    </location>
</feature>
<dbReference type="EMBL" id="CP063304">
    <property type="protein sequence ID" value="QOV20615.1"/>
    <property type="molecule type" value="Genomic_DNA"/>
</dbReference>
<keyword evidence="4 8" id="KW-0812">Transmembrane</keyword>
<dbReference type="GO" id="GO:0016780">
    <property type="term" value="F:phosphotransferase activity, for other substituted phosphate groups"/>
    <property type="evidence" value="ECO:0007669"/>
    <property type="project" value="InterPro"/>
</dbReference>
<evidence type="ECO:0000256" key="4">
    <source>
        <dbReference type="ARBA" id="ARBA00022692"/>
    </source>
</evidence>
<proteinExistence type="predicted"/>
<dbReference type="RefSeq" id="WP_193736929.1">
    <property type="nucleotide sequence ID" value="NZ_CP063304.1"/>
</dbReference>
<evidence type="ECO:0000256" key="3">
    <source>
        <dbReference type="ARBA" id="ARBA00022679"/>
    </source>
</evidence>
<evidence type="ECO:0000256" key="6">
    <source>
        <dbReference type="ARBA" id="ARBA00023136"/>
    </source>
</evidence>
<gene>
    <name evidence="9" type="ORF">INP51_06690</name>
</gene>
<evidence type="ECO:0000313" key="10">
    <source>
        <dbReference type="Proteomes" id="UP000593601"/>
    </source>
</evidence>
<feature type="transmembrane region" description="Helical" evidence="8">
    <location>
        <begin position="80"/>
        <end position="98"/>
    </location>
</feature>
<keyword evidence="7" id="KW-0460">Magnesium</keyword>
<feature type="transmembrane region" description="Helical" evidence="8">
    <location>
        <begin position="12"/>
        <end position="34"/>
    </location>
</feature>
<keyword evidence="3 9" id="KW-0808">Transferase</keyword>
<dbReference type="GO" id="GO:0044038">
    <property type="term" value="P:cell wall macromolecule biosynthetic process"/>
    <property type="evidence" value="ECO:0007669"/>
    <property type="project" value="TreeGrafter"/>
</dbReference>
<feature type="transmembrane region" description="Helical" evidence="8">
    <location>
        <begin position="196"/>
        <end position="214"/>
    </location>
</feature>
<dbReference type="InterPro" id="IPR000715">
    <property type="entry name" value="Glycosyl_transferase_4"/>
</dbReference>
<keyword evidence="2" id="KW-1003">Cell membrane</keyword>
<sequence length="321" mass="35121">MIDYLWNSQSPLFAFAGILFAFICTCAAITKFGGKLPRDMGRDYAVDGKLSAGKPRGAGLIFIMAFTVSAILFAQVNLELMIYLAMVVVEMLTGYLDDASDQPWGDYKKGFLDLIVSIITAVTFIMFNGSTIEFATLGVCVTLPSALYCILAVILIWFSINVTNCSDGVDGLSGTLTIITLITIYIIGQMRKMDPVFAYMILLFVVCILGYLWYNATPSVLMMGDAGSRAMGIFIAVAAMKTGSPVIYILAAIVLIFDGGAGLVKVFLLRFFKIHILKNVRTPLHDHVRKVSGWSNTQTVFRFAIIQVVVSAAAIYLVMMH</sequence>
<feature type="transmembrane region" description="Helical" evidence="8">
    <location>
        <begin position="299"/>
        <end position="319"/>
    </location>
</feature>
<dbReference type="GO" id="GO:0046872">
    <property type="term" value="F:metal ion binding"/>
    <property type="evidence" value="ECO:0007669"/>
    <property type="project" value="UniProtKB-KW"/>
</dbReference>
<evidence type="ECO:0000256" key="2">
    <source>
        <dbReference type="ARBA" id="ARBA00022475"/>
    </source>
</evidence>
<evidence type="ECO:0000313" key="9">
    <source>
        <dbReference type="EMBL" id="QOV20615.1"/>
    </source>
</evidence>
<dbReference type="AlphaFoldDB" id="A0A7M2RJY4"/>
<name>A0A7M2RJY4_9FIRM</name>
<dbReference type="GO" id="GO:0005886">
    <property type="term" value="C:plasma membrane"/>
    <property type="evidence" value="ECO:0007669"/>
    <property type="project" value="UniProtKB-SubCell"/>
</dbReference>
<feature type="transmembrane region" description="Helical" evidence="8">
    <location>
        <begin position="55"/>
        <end position="74"/>
    </location>
</feature>
<keyword evidence="7" id="KW-0479">Metal-binding</keyword>
<evidence type="ECO:0000256" key="7">
    <source>
        <dbReference type="PIRSR" id="PIRSR600715-1"/>
    </source>
</evidence>
<accession>A0A7M2RJY4</accession>
<comment type="subcellular location">
    <subcellularLocation>
        <location evidence="1">Cell membrane</location>
        <topology evidence="1">Multi-pass membrane protein</topology>
    </subcellularLocation>
</comment>
<dbReference type="Pfam" id="PF00953">
    <property type="entry name" value="Glycos_transf_4"/>
    <property type="match status" value="1"/>
</dbReference>
<comment type="cofactor">
    <cofactor evidence="7">
        <name>Mg(2+)</name>
        <dbReference type="ChEBI" id="CHEBI:18420"/>
    </cofactor>
</comment>